<dbReference type="PANTHER" id="PTHR13929:SF0">
    <property type="entry name" value="UBIA PRENYLTRANSFERASE DOMAIN-CONTAINING PROTEIN 1"/>
    <property type="match status" value="1"/>
</dbReference>
<dbReference type="Pfam" id="PF01040">
    <property type="entry name" value="UbiA"/>
    <property type="match status" value="1"/>
</dbReference>
<organism evidence="7 8">
    <name type="scientific">Candidatus Galligastranaerophilus intestinavium</name>
    <dbReference type="NCBI Taxonomy" id="2840836"/>
    <lineage>
        <taxon>Bacteria</taxon>
        <taxon>Candidatus Galligastranaerophilus</taxon>
    </lineage>
</organism>
<dbReference type="GO" id="GO:0009234">
    <property type="term" value="P:menaquinone biosynthetic process"/>
    <property type="evidence" value="ECO:0007669"/>
    <property type="project" value="TreeGrafter"/>
</dbReference>
<evidence type="ECO:0000256" key="5">
    <source>
        <dbReference type="ARBA" id="ARBA00023136"/>
    </source>
</evidence>
<dbReference type="CDD" id="cd13962">
    <property type="entry name" value="PT_UbiA_UBIAD1"/>
    <property type="match status" value="1"/>
</dbReference>
<dbReference type="Proteomes" id="UP000886865">
    <property type="component" value="Unassembled WGS sequence"/>
</dbReference>
<keyword evidence="2" id="KW-0808">Transferase</keyword>
<dbReference type="GO" id="GO:0042371">
    <property type="term" value="P:vitamin K biosynthetic process"/>
    <property type="evidence" value="ECO:0007669"/>
    <property type="project" value="TreeGrafter"/>
</dbReference>
<sequence>MENYKKNIADFFELTRAYSLLMSIAPWFLTFIWAQIYLPSPLSALLTLLGIICVHLGTNLLDDYIDVKKELKSGKALSEVDFGAINNKAKLILNGTYTLNNVIKIITALYSIAALIGIYFTIIAGAWIPVIIGITGILCIIYPHATKYYSGELIVALIFGPLLMSGTYYALCGLISTRILIMSISVGLLTAALLHTHAIMDWEYDCRVRKNTFCRLFKTKENAIYALKVMVWLAYINVIFYTMTGFLHPNTLYTLITLPIAVELFKSIKDYIYIKDVKFIPRFWMGPMEDWENIKKTHMEFFMYRFYLARNLCFLFCIIAGIACYLK</sequence>
<evidence type="ECO:0000256" key="2">
    <source>
        <dbReference type="ARBA" id="ARBA00022679"/>
    </source>
</evidence>
<gene>
    <name evidence="7" type="ORF">IAA86_06630</name>
</gene>
<dbReference type="PANTHER" id="PTHR13929">
    <property type="entry name" value="1,4-DIHYDROXY-2-NAPHTHOATE OCTAPRENYLTRANSFERASE"/>
    <property type="match status" value="1"/>
</dbReference>
<feature type="transmembrane region" description="Helical" evidence="6">
    <location>
        <begin position="20"/>
        <end position="38"/>
    </location>
</feature>
<dbReference type="InterPro" id="IPR000537">
    <property type="entry name" value="UbiA_prenyltransferase"/>
</dbReference>
<name>A0A9D1JZ67_9BACT</name>
<evidence type="ECO:0000313" key="8">
    <source>
        <dbReference type="Proteomes" id="UP000886865"/>
    </source>
</evidence>
<protein>
    <submittedName>
        <fullName evidence="7">Prenyltransferase</fullName>
    </submittedName>
</protein>
<evidence type="ECO:0000313" key="7">
    <source>
        <dbReference type="EMBL" id="HIS74678.1"/>
    </source>
</evidence>
<evidence type="ECO:0000256" key="4">
    <source>
        <dbReference type="ARBA" id="ARBA00022989"/>
    </source>
</evidence>
<dbReference type="GO" id="GO:0016020">
    <property type="term" value="C:membrane"/>
    <property type="evidence" value="ECO:0007669"/>
    <property type="project" value="UniProtKB-SubCell"/>
</dbReference>
<keyword evidence="3 6" id="KW-0812">Transmembrane</keyword>
<feature type="transmembrane region" description="Helical" evidence="6">
    <location>
        <begin position="307"/>
        <end position="326"/>
    </location>
</feature>
<keyword evidence="5 6" id="KW-0472">Membrane</keyword>
<feature type="transmembrane region" description="Helical" evidence="6">
    <location>
        <begin position="177"/>
        <end position="202"/>
    </location>
</feature>
<dbReference type="GO" id="GO:0004659">
    <property type="term" value="F:prenyltransferase activity"/>
    <property type="evidence" value="ECO:0007669"/>
    <property type="project" value="InterPro"/>
</dbReference>
<feature type="transmembrane region" description="Helical" evidence="6">
    <location>
        <begin position="44"/>
        <end position="65"/>
    </location>
</feature>
<comment type="subcellular location">
    <subcellularLocation>
        <location evidence="1">Membrane</location>
        <topology evidence="1">Multi-pass membrane protein</topology>
    </subcellularLocation>
</comment>
<proteinExistence type="predicted"/>
<keyword evidence="4 6" id="KW-1133">Transmembrane helix</keyword>
<comment type="caution">
    <text evidence="7">The sequence shown here is derived from an EMBL/GenBank/DDBJ whole genome shotgun (WGS) entry which is preliminary data.</text>
</comment>
<feature type="transmembrane region" description="Helical" evidence="6">
    <location>
        <begin position="118"/>
        <end position="141"/>
    </location>
</feature>
<feature type="transmembrane region" description="Helical" evidence="6">
    <location>
        <begin position="91"/>
        <end position="112"/>
    </location>
</feature>
<reference evidence="7" key="2">
    <citation type="journal article" date="2021" name="PeerJ">
        <title>Extensive microbial diversity within the chicken gut microbiome revealed by metagenomics and culture.</title>
        <authorList>
            <person name="Gilroy R."/>
            <person name="Ravi A."/>
            <person name="Getino M."/>
            <person name="Pursley I."/>
            <person name="Horton D.L."/>
            <person name="Alikhan N.F."/>
            <person name="Baker D."/>
            <person name="Gharbi K."/>
            <person name="Hall N."/>
            <person name="Watson M."/>
            <person name="Adriaenssens E.M."/>
            <person name="Foster-Nyarko E."/>
            <person name="Jarju S."/>
            <person name="Secka A."/>
            <person name="Antonio M."/>
            <person name="Oren A."/>
            <person name="Chaudhuri R.R."/>
            <person name="La Ragione R."/>
            <person name="Hildebrand F."/>
            <person name="Pallen M.J."/>
        </authorList>
    </citation>
    <scope>NUCLEOTIDE SEQUENCE</scope>
    <source>
        <strain evidence="7">CHK152-2871</strain>
    </source>
</reference>
<evidence type="ECO:0000256" key="6">
    <source>
        <dbReference type="SAM" id="Phobius"/>
    </source>
</evidence>
<evidence type="ECO:0000256" key="1">
    <source>
        <dbReference type="ARBA" id="ARBA00004141"/>
    </source>
</evidence>
<reference evidence="7" key="1">
    <citation type="submission" date="2020-10" db="EMBL/GenBank/DDBJ databases">
        <authorList>
            <person name="Gilroy R."/>
        </authorList>
    </citation>
    <scope>NUCLEOTIDE SEQUENCE</scope>
    <source>
        <strain evidence="7">CHK152-2871</strain>
    </source>
</reference>
<dbReference type="PIRSF" id="PIRSF005355">
    <property type="entry name" value="UBIAD1"/>
    <property type="match status" value="1"/>
</dbReference>
<accession>A0A9D1JZ67</accession>
<feature type="transmembrane region" description="Helical" evidence="6">
    <location>
        <begin position="153"/>
        <end position="171"/>
    </location>
</feature>
<dbReference type="EMBL" id="DVJQ01000055">
    <property type="protein sequence ID" value="HIS74678.1"/>
    <property type="molecule type" value="Genomic_DNA"/>
</dbReference>
<evidence type="ECO:0000256" key="3">
    <source>
        <dbReference type="ARBA" id="ARBA00022692"/>
    </source>
</evidence>
<dbReference type="InterPro" id="IPR026046">
    <property type="entry name" value="UBIAD1"/>
</dbReference>
<dbReference type="AlphaFoldDB" id="A0A9D1JZ67"/>
<feature type="transmembrane region" description="Helical" evidence="6">
    <location>
        <begin position="223"/>
        <end position="243"/>
    </location>
</feature>